<dbReference type="InterPro" id="IPR002068">
    <property type="entry name" value="A-crystallin/Hsp20_dom"/>
</dbReference>
<proteinExistence type="inferred from homology"/>
<dbReference type="GO" id="GO:0051082">
    <property type="term" value="F:unfolded protein binding"/>
    <property type="evidence" value="ECO:0007669"/>
    <property type="project" value="TreeGrafter"/>
</dbReference>
<evidence type="ECO:0000313" key="7">
    <source>
        <dbReference type="WBParaSite" id="ECPE_0001197301-mRNA-1"/>
    </source>
</evidence>
<dbReference type="AlphaFoldDB" id="A0A183AYA3"/>
<sequence length="387" mass="43776">MVKPQGKSIPIQRDKRTLEQRRHDLLHELDKSHGGKKPKQVVHSGGNHGNQLTTKQWSEQLDRWIDETNKWWSHDWNRVWRNMFSLVPVDDFDLDPVGTFGAFGTPSYVPSILARMDRQMKTLQRHLDQLIPDYHPDLKERAERGRHGALLPRGGWGDGMLDYLRDAYEPGEDGKLHFKLRFDLRGYGPEDIHVETANNRLTVHAKRTTKSGNSTQMQEFCRTVYLPDKVESDHFVSNLSEDGILTVEAPVKSEEVGAIKYDKDRQLGIEPTPSTHDKAIQLIGKPGVTVLSGESGGGHGRLHIEVPVESGFKTDDLHVSTSGNHLIVSGRQEKEEEIGSQGKGVYVREFQRSYPIPHSVDPLSLQAKLFDQNDTLVVEAPILNKSQ</sequence>
<reference evidence="7" key="1">
    <citation type="submission" date="2016-06" db="UniProtKB">
        <authorList>
            <consortium name="WormBaseParasite"/>
        </authorList>
    </citation>
    <scope>IDENTIFICATION</scope>
</reference>
<evidence type="ECO:0000259" key="4">
    <source>
        <dbReference type="PROSITE" id="PS01031"/>
    </source>
</evidence>
<feature type="region of interest" description="Disordered" evidence="3">
    <location>
        <begin position="27"/>
        <end position="52"/>
    </location>
</feature>
<dbReference type="InterPro" id="IPR001436">
    <property type="entry name" value="Alpha-crystallin/sHSP_animal"/>
</dbReference>
<feature type="domain" description="SHSP" evidence="4">
    <location>
        <begin position="159"/>
        <end position="270"/>
    </location>
</feature>
<dbReference type="Pfam" id="PF00011">
    <property type="entry name" value="HSP20"/>
    <property type="match status" value="2"/>
</dbReference>
<dbReference type="PROSITE" id="PS01031">
    <property type="entry name" value="SHSP"/>
    <property type="match status" value="1"/>
</dbReference>
<organism evidence="7">
    <name type="scientific">Echinostoma caproni</name>
    <dbReference type="NCBI Taxonomy" id="27848"/>
    <lineage>
        <taxon>Eukaryota</taxon>
        <taxon>Metazoa</taxon>
        <taxon>Spiralia</taxon>
        <taxon>Lophotrochozoa</taxon>
        <taxon>Platyhelminthes</taxon>
        <taxon>Trematoda</taxon>
        <taxon>Digenea</taxon>
        <taxon>Plagiorchiida</taxon>
        <taxon>Echinostomata</taxon>
        <taxon>Echinostomatoidea</taxon>
        <taxon>Echinostomatidae</taxon>
        <taxon>Echinostoma</taxon>
    </lineage>
</organism>
<protein>
    <submittedName>
        <fullName evidence="7">SHSP domain-containing protein</fullName>
    </submittedName>
</protein>
<evidence type="ECO:0000313" key="5">
    <source>
        <dbReference type="EMBL" id="VDP89145.1"/>
    </source>
</evidence>
<dbReference type="GO" id="GO:0005737">
    <property type="term" value="C:cytoplasm"/>
    <property type="evidence" value="ECO:0007669"/>
    <property type="project" value="TreeGrafter"/>
</dbReference>
<dbReference type="WBParaSite" id="ECPE_0001197301-mRNA-1">
    <property type="protein sequence ID" value="ECPE_0001197301-mRNA-1"/>
    <property type="gene ID" value="ECPE_0001197301"/>
</dbReference>
<dbReference type="Proteomes" id="UP000272942">
    <property type="component" value="Unassembled WGS sequence"/>
</dbReference>
<dbReference type="CDD" id="cd06526">
    <property type="entry name" value="metazoan_ACD"/>
    <property type="match status" value="2"/>
</dbReference>
<dbReference type="EMBL" id="UZAN01051818">
    <property type="protein sequence ID" value="VDP89145.1"/>
    <property type="molecule type" value="Genomic_DNA"/>
</dbReference>
<dbReference type="GO" id="GO:0009408">
    <property type="term" value="P:response to heat"/>
    <property type="evidence" value="ECO:0007669"/>
    <property type="project" value="TreeGrafter"/>
</dbReference>
<dbReference type="SUPFAM" id="SSF49764">
    <property type="entry name" value="HSP20-like chaperones"/>
    <property type="match status" value="2"/>
</dbReference>
<evidence type="ECO:0000256" key="3">
    <source>
        <dbReference type="SAM" id="MobiDB-lite"/>
    </source>
</evidence>
<keyword evidence="6" id="KW-1185">Reference proteome</keyword>
<comment type="similarity">
    <text evidence="1 2">Belongs to the small heat shock protein (HSP20) family.</text>
</comment>
<evidence type="ECO:0000313" key="6">
    <source>
        <dbReference type="Proteomes" id="UP000272942"/>
    </source>
</evidence>
<gene>
    <name evidence="5" type="ORF">ECPE_LOCUS11938</name>
</gene>
<dbReference type="PANTHER" id="PTHR45640:SF26">
    <property type="entry name" value="RE23625P"/>
    <property type="match status" value="1"/>
</dbReference>
<dbReference type="OrthoDB" id="10060792at2759"/>
<dbReference type="InterPro" id="IPR008978">
    <property type="entry name" value="HSP20-like_chaperone"/>
</dbReference>
<accession>A0A183AYA3</accession>
<evidence type="ECO:0000256" key="2">
    <source>
        <dbReference type="RuleBase" id="RU003616"/>
    </source>
</evidence>
<dbReference type="Gene3D" id="2.60.40.790">
    <property type="match status" value="2"/>
</dbReference>
<dbReference type="PANTHER" id="PTHR45640">
    <property type="entry name" value="HEAT SHOCK PROTEIN HSP-12.2-RELATED"/>
    <property type="match status" value="1"/>
</dbReference>
<dbReference type="GO" id="GO:0042026">
    <property type="term" value="P:protein refolding"/>
    <property type="evidence" value="ECO:0007669"/>
    <property type="project" value="TreeGrafter"/>
</dbReference>
<reference evidence="5 6" key="2">
    <citation type="submission" date="2018-11" db="EMBL/GenBank/DDBJ databases">
        <authorList>
            <consortium name="Pathogen Informatics"/>
        </authorList>
    </citation>
    <scope>NUCLEOTIDE SEQUENCE [LARGE SCALE GENOMIC DNA]</scope>
    <source>
        <strain evidence="5 6">Egypt</strain>
    </source>
</reference>
<dbReference type="GO" id="GO:0005634">
    <property type="term" value="C:nucleus"/>
    <property type="evidence" value="ECO:0007669"/>
    <property type="project" value="TreeGrafter"/>
</dbReference>
<evidence type="ECO:0000256" key="1">
    <source>
        <dbReference type="PROSITE-ProRule" id="PRU00285"/>
    </source>
</evidence>
<name>A0A183AYA3_9TREM</name>